<evidence type="ECO:0000313" key="3">
    <source>
        <dbReference type="Proteomes" id="UP000019586"/>
    </source>
</evidence>
<evidence type="ECO:0000256" key="1">
    <source>
        <dbReference type="SAM" id="MobiDB-lite"/>
    </source>
</evidence>
<accession>W8UGC9</accession>
<dbReference type="Proteomes" id="UP000019586">
    <property type="component" value="Chromosome"/>
</dbReference>
<dbReference type="HOGENOM" id="CLU_2219618_0_0_6"/>
<dbReference type="AlphaFoldDB" id="W8UGC9"/>
<evidence type="ECO:0000313" key="2">
    <source>
        <dbReference type="EMBL" id="AHM78979.1"/>
    </source>
</evidence>
<proteinExistence type="predicted"/>
<gene>
    <name evidence="2" type="ORF">KPNJ2_02199</name>
</gene>
<protein>
    <submittedName>
        <fullName evidence="2">Uncharacterized protein</fullName>
    </submittedName>
</protein>
<feature type="region of interest" description="Disordered" evidence="1">
    <location>
        <begin position="79"/>
        <end position="106"/>
    </location>
</feature>
<dbReference type="EMBL" id="CP006918">
    <property type="protein sequence ID" value="AHM78979.1"/>
    <property type="molecule type" value="Genomic_DNA"/>
</dbReference>
<reference evidence="2 3" key="1">
    <citation type="journal article" date="2014" name="Proc. Natl. Acad. Sci. U.S.A.">
        <title>Molecular dissection of the evolution of carbapenem-resistant multilocus sequence type 258 Klebsiella pneumoniae.</title>
        <authorList>
            <person name="Deleo F.R."/>
            <person name="Chen L."/>
            <person name="Porcella S.F."/>
            <person name="Martens C.A."/>
            <person name="Kobayashi S.D."/>
            <person name="Porter A.R."/>
            <person name="Chavda K.D."/>
            <person name="Jacobs M.R."/>
            <person name="Mathema B."/>
            <person name="Olsen R.J."/>
            <person name="Bonomo R.A."/>
            <person name="Musser J.M."/>
            <person name="Kreiswirth B.N."/>
        </authorList>
    </citation>
    <scope>NUCLEOTIDE SEQUENCE [LARGE SCALE GENOMIC DNA]</scope>
    <source>
        <strain evidence="2">30684/NJST258_2</strain>
    </source>
</reference>
<sequence length="106" mass="12099">MPSLFHLRYAIFCPTGKDEKLRLRFDSSEARERCRRQRPEGRGAIATSYPSPTTIFLKNTSIQLLYDILYSAPRGRMRSFDQGSTRAKRENVAAGNGPKARRFSAE</sequence>
<dbReference type="KEGG" id="kps:KPNJ2_02199"/>
<name>W8UGC9_KLEPN</name>
<organism evidence="2 3">
    <name type="scientific">Klebsiella pneumoniae 30684/NJST258_2</name>
    <dbReference type="NCBI Taxonomy" id="1420013"/>
    <lineage>
        <taxon>Bacteria</taxon>
        <taxon>Pseudomonadati</taxon>
        <taxon>Pseudomonadota</taxon>
        <taxon>Gammaproteobacteria</taxon>
        <taxon>Enterobacterales</taxon>
        <taxon>Enterobacteriaceae</taxon>
        <taxon>Klebsiella/Raoultella group</taxon>
        <taxon>Klebsiella</taxon>
        <taxon>Klebsiella pneumoniae complex</taxon>
    </lineage>
</organism>